<keyword evidence="1" id="KW-1133">Transmembrane helix</keyword>
<name>A0A9C9ELC1_UNCW3</name>
<dbReference type="SMART" id="SM01080">
    <property type="entry name" value="CHASE2"/>
    <property type="match status" value="1"/>
</dbReference>
<feature type="domain" description="Guanylate cyclase" evidence="2">
    <location>
        <begin position="381"/>
        <end position="503"/>
    </location>
</feature>
<dbReference type="AlphaFoldDB" id="A0A9C9ELC1"/>
<feature type="transmembrane region" description="Helical" evidence="1">
    <location>
        <begin position="325"/>
        <end position="342"/>
    </location>
</feature>
<dbReference type="PROSITE" id="PS50125">
    <property type="entry name" value="GUANYLATE_CYCLASE_2"/>
    <property type="match status" value="1"/>
</dbReference>
<protein>
    <submittedName>
        <fullName evidence="3">Adenylate/guanylate cyclase domain-containing protein</fullName>
    </submittedName>
</protein>
<comment type="caution">
    <text evidence="3">The sequence shown here is derived from an EMBL/GenBank/DDBJ whole genome shotgun (WGS) entry which is preliminary data.</text>
</comment>
<dbReference type="CDD" id="cd07302">
    <property type="entry name" value="CHD"/>
    <property type="match status" value="1"/>
</dbReference>
<sequence>MKNKIITVFAIAAASVFLVNLLCLFKPFWLPFERRVYDIKYRLNISHEKCEEIVVVAIDEKSLLKLGRYQNWQRLYFAKVIDYLNNARVIGLDILFAEPDTLSLELRRYFTKPSYDSLLEAAIKENGRVVLVSSFEKPPIYTRFNRIGLGKVFADDDGVIRRGFSELFGKQTFAAEVAAFLNKRPLQNDFLIYFLDRSSFRRISFSDVYFRRVPQEFFNDKIILIGGTASGLFDYHAVPFTRKLAGVLVQANLINNFINNLKIDEIPYSFAIILILILSIIFAFLILYRHTHIYLITIIVIYLIFIILSFFLFSLRIELGIIRPTYILVCTVVIALIHRYRFEEKEKKKIKQIFSRYYSRELVEKVTAAPPKLGGEKVDCTILFADIRNFTPYAEKTAPEDVGMKLNRFLDEMVKSTFEYQGRVDKFIGDCIMAVFGSPVRVRNHAVNACYAALDMVAKAEKLGFRIGVGINSGEVISGNFGSPMRMEYTVIGDAVNLASRLEGVTKKFDCSIVVGAATYKMVMADPVPELEFRELGEVKVKGKEETIKVYSLSRRGAH</sequence>
<dbReference type="Proteomes" id="UP000885826">
    <property type="component" value="Unassembled WGS sequence"/>
</dbReference>
<dbReference type="EMBL" id="DRIG01000032">
    <property type="protein sequence ID" value="HEC78090.1"/>
    <property type="molecule type" value="Genomic_DNA"/>
</dbReference>
<feature type="transmembrane region" description="Helical" evidence="1">
    <location>
        <begin position="6"/>
        <end position="25"/>
    </location>
</feature>
<dbReference type="SMART" id="SM00044">
    <property type="entry name" value="CYCc"/>
    <property type="match status" value="1"/>
</dbReference>
<evidence type="ECO:0000313" key="4">
    <source>
        <dbReference type="Proteomes" id="UP000885826"/>
    </source>
</evidence>
<keyword evidence="1" id="KW-0812">Transmembrane</keyword>
<dbReference type="GO" id="GO:0004016">
    <property type="term" value="F:adenylate cyclase activity"/>
    <property type="evidence" value="ECO:0007669"/>
    <property type="project" value="UniProtKB-ARBA"/>
</dbReference>
<reference evidence="3" key="1">
    <citation type="journal article" date="2020" name="mSystems">
        <title>Genome- and Community-Level Interaction Insights into Carbon Utilization and Element Cycling Functions of Hydrothermarchaeota in Hydrothermal Sediment.</title>
        <authorList>
            <person name="Zhou Z."/>
            <person name="Liu Y."/>
            <person name="Xu W."/>
            <person name="Pan J."/>
            <person name="Luo Z.H."/>
            <person name="Li M."/>
        </authorList>
    </citation>
    <scope>NUCLEOTIDE SEQUENCE</scope>
    <source>
        <strain evidence="3">HyVt-388</strain>
    </source>
</reference>
<dbReference type="GO" id="GO:0009190">
    <property type="term" value="P:cyclic nucleotide biosynthetic process"/>
    <property type="evidence" value="ECO:0007669"/>
    <property type="project" value="InterPro"/>
</dbReference>
<dbReference type="GO" id="GO:0035556">
    <property type="term" value="P:intracellular signal transduction"/>
    <property type="evidence" value="ECO:0007669"/>
    <property type="project" value="InterPro"/>
</dbReference>
<dbReference type="InterPro" id="IPR001054">
    <property type="entry name" value="A/G_cyclase"/>
</dbReference>
<feature type="transmembrane region" description="Helical" evidence="1">
    <location>
        <begin position="293"/>
        <end position="313"/>
    </location>
</feature>
<feature type="transmembrane region" description="Helical" evidence="1">
    <location>
        <begin position="266"/>
        <end position="287"/>
    </location>
</feature>
<dbReference type="PANTHER" id="PTHR43081">
    <property type="entry name" value="ADENYLATE CYCLASE, TERMINAL-DIFFERENTIATION SPECIFIC-RELATED"/>
    <property type="match status" value="1"/>
</dbReference>
<dbReference type="Pfam" id="PF05226">
    <property type="entry name" value="CHASE2"/>
    <property type="match status" value="1"/>
</dbReference>
<dbReference type="SUPFAM" id="SSF55073">
    <property type="entry name" value="Nucleotide cyclase"/>
    <property type="match status" value="1"/>
</dbReference>
<proteinExistence type="predicted"/>
<organism evidence="3 4">
    <name type="scientific">candidate division WOR-3 bacterium</name>
    <dbReference type="NCBI Taxonomy" id="2052148"/>
    <lineage>
        <taxon>Bacteria</taxon>
        <taxon>Bacteria division WOR-3</taxon>
    </lineage>
</organism>
<accession>A0A9C9ELC1</accession>
<dbReference type="InterPro" id="IPR050697">
    <property type="entry name" value="Adenylyl/Guanylyl_Cyclase_3/4"/>
</dbReference>
<evidence type="ECO:0000259" key="2">
    <source>
        <dbReference type="PROSITE" id="PS50125"/>
    </source>
</evidence>
<dbReference type="PANTHER" id="PTHR43081:SF1">
    <property type="entry name" value="ADENYLATE CYCLASE, TERMINAL-DIFFERENTIATION SPECIFIC"/>
    <property type="match status" value="1"/>
</dbReference>
<keyword evidence="1" id="KW-0472">Membrane</keyword>
<dbReference type="InterPro" id="IPR029787">
    <property type="entry name" value="Nucleotide_cyclase"/>
</dbReference>
<dbReference type="InterPro" id="IPR007890">
    <property type="entry name" value="CHASE2"/>
</dbReference>
<evidence type="ECO:0000313" key="3">
    <source>
        <dbReference type="EMBL" id="HEC78090.1"/>
    </source>
</evidence>
<dbReference type="Pfam" id="PF00211">
    <property type="entry name" value="Guanylate_cyc"/>
    <property type="match status" value="1"/>
</dbReference>
<dbReference type="Gene3D" id="3.30.70.1230">
    <property type="entry name" value="Nucleotide cyclase"/>
    <property type="match status" value="1"/>
</dbReference>
<evidence type="ECO:0000256" key="1">
    <source>
        <dbReference type="SAM" id="Phobius"/>
    </source>
</evidence>
<gene>
    <name evidence="3" type="ORF">ENI34_02985</name>
</gene>